<dbReference type="InterPro" id="IPR032251">
    <property type="entry name" value="DUF4826"/>
</dbReference>
<evidence type="ECO:0000313" key="2">
    <source>
        <dbReference type="Proteomes" id="UP000004374"/>
    </source>
</evidence>
<name>I1DTY6_9GAMM</name>
<dbReference type="STRING" id="562729.RNAN_0482"/>
<evidence type="ECO:0008006" key="3">
    <source>
        <dbReference type="Google" id="ProtNLM"/>
    </source>
</evidence>
<organism evidence="1 2">
    <name type="scientific">Rheinheimera nanhaiensis E407-8</name>
    <dbReference type="NCBI Taxonomy" id="562729"/>
    <lineage>
        <taxon>Bacteria</taxon>
        <taxon>Pseudomonadati</taxon>
        <taxon>Pseudomonadota</taxon>
        <taxon>Gammaproteobacteria</taxon>
        <taxon>Chromatiales</taxon>
        <taxon>Chromatiaceae</taxon>
        <taxon>Rheinheimera</taxon>
    </lineage>
</organism>
<gene>
    <name evidence="1" type="ORF">RNAN_0482</name>
</gene>
<evidence type="ECO:0000313" key="1">
    <source>
        <dbReference type="EMBL" id="GAB57514.1"/>
    </source>
</evidence>
<dbReference type="Pfam" id="PF16108">
    <property type="entry name" value="DUF4826"/>
    <property type="match status" value="1"/>
</dbReference>
<sequence length="162" mass="18343">MIVGGESPKVAQTLMQEPKLMSEQLTQQQTEQARAEWVRAQFQKANEHLASKGIIPDNVAVNDSRYLPPYLAVWKLNTKDKQTFWVISGDLPTDHLPLSAAKDAREAVRAFSLNWQLKAQQIIAAATMDKTQQDFANLLIGRAQGLYEMFEKDELWRSSQLA</sequence>
<proteinExistence type="predicted"/>
<comment type="caution">
    <text evidence="1">The sequence shown here is derived from an EMBL/GenBank/DDBJ whole genome shotgun (WGS) entry which is preliminary data.</text>
</comment>
<keyword evidence="2" id="KW-1185">Reference proteome</keyword>
<accession>I1DTY6</accession>
<dbReference type="AlphaFoldDB" id="I1DTY6"/>
<reference evidence="1 2" key="1">
    <citation type="journal article" date="2012" name="J. Bacteriol.">
        <title>Genome Sequence of the Protease-Producing Bacterium Rheinheimera nanhaiensis E407-8T, Isolated from Deep-Sea Sediment of the South China Sea.</title>
        <authorList>
            <person name="Zhang X.-Y."/>
            <person name="Zhang Y.-J."/>
            <person name="Qin Q.-L."/>
            <person name="Xie B.-B."/>
            <person name="Chen X.-L."/>
            <person name="Zhou B.-C."/>
            <person name="Zhang Y.-Z."/>
        </authorList>
    </citation>
    <scope>NUCLEOTIDE SEQUENCE [LARGE SCALE GENOMIC DNA]</scope>
    <source>
        <strain evidence="1 2">E407-8</strain>
    </source>
</reference>
<protein>
    <recommendedName>
        <fullName evidence="3">DUF4826 domain-containing protein</fullName>
    </recommendedName>
</protein>
<dbReference type="EMBL" id="BAFK01000002">
    <property type="protein sequence ID" value="GAB57514.1"/>
    <property type="molecule type" value="Genomic_DNA"/>
</dbReference>
<dbReference type="Proteomes" id="UP000004374">
    <property type="component" value="Unassembled WGS sequence"/>
</dbReference>